<dbReference type="GO" id="GO:0005737">
    <property type="term" value="C:cytoplasm"/>
    <property type="evidence" value="ECO:0007669"/>
    <property type="project" value="TreeGrafter"/>
</dbReference>
<accession>A0A210QC15</accession>
<dbReference type="Pfam" id="PF00780">
    <property type="entry name" value="CNH"/>
    <property type="match status" value="1"/>
</dbReference>
<dbReference type="PANTHER" id="PTHR12894">
    <property type="entry name" value="CNH DOMAIN CONTAINING"/>
    <property type="match status" value="1"/>
</dbReference>
<evidence type="ECO:0000313" key="6">
    <source>
        <dbReference type="EMBL" id="OWF46286.1"/>
    </source>
</evidence>
<dbReference type="GO" id="GO:0006886">
    <property type="term" value="P:intracellular protein transport"/>
    <property type="evidence" value="ECO:0007669"/>
    <property type="project" value="UniProtKB-UniRule"/>
</dbReference>
<dbReference type="EMBL" id="NEDP02004215">
    <property type="protein sequence ID" value="OWF46286.1"/>
    <property type="molecule type" value="Genomic_DNA"/>
</dbReference>
<dbReference type="Pfam" id="PF10366">
    <property type="entry name" value="Vps39_1"/>
    <property type="match status" value="1"/>
</dbReference>
<dbReference type="AlphaFoldDB" id="A0A210QC15"/>
<dbReference type="InterPro" id="IPR019452">
    <property type="entry name" value="VPS39/TGF_beta_rcpt-assoc_1"/>
</dbReference>
<evidence type="ECO:0000256" key="3">
    <source>
        <dbReference type="ARBA" id="ARBA00038201"/>
    </source>
</evidence>
<dbReference type="STRING" id="6573.A0A210QC15"/>
<dbReference type="Proteomes" id="UP000242188">
    <property type="component" value="Unassembled WGS sequence"/>
</dbReference>
<dbReference type="GO" id="GO:0016020">
    <property type="term" value="C:membrane"/>
    <property type="evidence" value="ECO:0007669"/>
    <property type="project" value="TreeGrafter"/>
</dbReference>
<evidence type="ECO:0000313" key="7">
    <source>
        <dbReference type="Proteomes" id="UP000242188"/>
    </source>
</evidence>
<feature type="domain" description="CNH" evidence="5">
    <location>
        <begin position="15"/>
        <end position="289"/>
    </location>
</feature>
<dbReference type="PROSITE" id="PS50236">
    <property type="entry name" value="CHCR"/>
    <property type="match status" value="1"/>
</dbReference>
<evidence type="ECO:0000256" key="4">
    <source>
        <dbReference type="PROSITE-ProRule" id="PRU01006"/>
    </source>
</evidence>
<dbReference type="PROSITE" id="PS50219">
    <property type="entry name" value="CNH"/>
    <property type="match status" value="1"/>
</dbReference>
<gene>
    <name evidence="6" type="ORF">KP79_PYT01442</name>
</gene>
<dbReference type="Pfam" id="PF10367">
    <property type="entry name" value="zf-Vps39_C"/>
    <property type="match status" value="1"/>
</dbReference>
<keyword evidence="2" id="KW-0472">Membrane</keyword>
<reference evidence="6 7" key="1">
    <citation type="journal article" date="2017" name="Nat. Ecol. Evol.">
        <title>Scallop genome provides insights into evolution of bilaterian karyotype and development.</title>
        <authorList>
            <person name="Wang S."/>
            <person name="Zhang J."/>
            <person name="Jiao W."/>
            <person name="Li J."/>
            <person name="Xun X."/>
            <person name="Sun Y."/>
            <person name="Guo X."/>
            <person name="Huan P."/>
            <person name="Dong B."/>
            <person name="Zhang L."/>
            <person name="Hu X."/>
            <person name="Sun X."/>
            <person name="Wang J."/>
            <person name="Zhao C."/>
            <person name="Wang Y."/>
            <person name="Wang D."/>
            <person name="Huang X."/>
            <person name="Wang R."/>
            <person name="Lv J."/>
            <person name="Li Y."/>
            <person name="Zhang Z."/>
            <person name="Liu B."/>
            <person name="Lu W."/>
            <person name="Hui Y."/>
            <person name="Liang J."/>
            <person name="Zhou Z."/>
            <person name="Hou R."/>
            <person name="Li X."/>
            <person name="Liu Y."/>
            <person name="Li H."/>
            <person name="Ning X."/>
            <person name="Lin Y."/>
            <person name="Zhao L."/>
            <person name="Xing Q."/>
            <person name="Dou J."/>
            <person name="Li Y."/>
            <person name="Mao J."/>
            <person name="Guo H."/>
            <person name="Dou H."/>
            <person name="Li T."/>
            <person name="Mu C."/>
            <person name="Jiang W."/>
            <person name="Fu Q."/>
            <person name="Fu X."/>
            <person name="Miao Y."/>
            <person name="Liu J."/>
            <person name="Yu Q."/>
            <person name="Li R."/>
            <person name="Liao H."/>
            <person name="Li X."/>
            <person name="Kong Y."/>
            <person name="Jiang Z."/>
            <person name="Chourrout D."/>
            <person name="Li R."/>
            <person name="Bao Z."/>
        </authorList>
    </citation>
    <scope>NUCLEOTIDE SEQUENCE [LARGE SCALE GENOMIC DNA]</scope>
    <source>
        <strain evidence="6 7">PY_sf001</strain>
    </source>
</reference>
<comment type="subcellular location">
    <subcellularLocation>
        <location evidence="1">Endomembrane system</location>
        <topology evidence="1">Peripheral membrane protein</topology>
    </subcellularLocation>
</comment>
<dbReference type="SMART" id="SM00036">
    <property type="entry name" value="CNH"/>
    <property type="match status" value="1"/>
</dbReference>
<dbReference type="OrthoDB" id="5325112at2759"/>
<comment type="similarity">
    <text evidence="3">Belongs to the VAM6/VPS39 family.</text>
</comment>
<dbReference type="InterPro" id="IPR000547">
    <property type="entry name" value="Clathrin_H-chain/VPS_repeat"/>
</dbReference>
<organism evidence="6 7">
    <name type="scientific">Mizuhopecten yessoensis</name>
    <name type="common">Japanese scallop</name>
    <name type="synonym">Patinopecten yessoensis</name>
    <dbReference type="NCBI Taxonomy" id="6573"/>
    <lineage>
        <taxon>Eukaryota</taxon>
        <taxon>Metazoa</taxon>
        <taxon>Spiralia</taxon>
        <taxon>Lophotrochozoa</taxon>
        <taxon>Mollusca</taxon>
        <taxon>Bivalvia</taxon>
        <taxon>Autobranchia</taxon>
        <taxon>Pteriomorphia</taxon>
        <taxon>Pectinida</taxon>
        <taxon>Pectinoidea</taxon>
        <taxon>Pectinidae</taxon>
        <taxon>Mizuhopecten</taxon>
    </lineage>
</organism>
<dbReference type="GO" id="GO:0006914">
    <property type="term" value="P:autophagy"/>
    <property type="evidence" value="ECO:0007669"/>
    <property type="project" value="TreeGrafter"/>
</dbReference>
<dbReference type="GO" id="GO:0034058">
    <property type="term" value="P:endosomal vesicle fusion"/>
    <property type="evidence" value="ECO:0007669"/>
    <property type="project" value="TreeGrafter"/>
</dbReference>
<protein>
    <submittedName>
        <fullName evidence="6">Vam6/Vps39-like protein</fullName>
    </submittedName>
</protein>
<sequence length="879" mass="101370">MHDAYEAIPILEKLPLKIESVACYEDTLLVGTKECHLLQYKVKRTTGADAKAEVTLVRSYKNFARKPILQLAVVPELFLLISLSDNIINVHELSTFGLLTCLSKTKGATLFAIGVQRTKSLSGEVACTLRLSVAIKRKIQTYYWKNRDFMDLQPEFNMYDVPRDMVWCKDTICVGFKRDYFIVKINTGNTKELFPVGTKQQDPIVTRLENDTLLLGRDEMSILIDDEGSPTQKYPINWTDIPIQIENHPPYIIALLPKHVEIRTISPRLLIQNIELQKARYICQGSGCIYVASSNHVWKLNAMPIAYQIRQLLEANQFELALHLADMTEEPEDEKQTRINRIKTLHAFNLFCERKFEESMSIFVKLGTDPSHVIGLYPNLLPNEYRSQLEYPKRPPELEGGDLEKGLLSLQDYLTQKRVDVCKDINKEVQTTAIKEGNKTIKSKRQLSQIIDTTLLKCYLQTNDALVAPLLRIKDNNCHVEESEKILKRKEKFSELIILYEKKGLHQKALNLLMNQAARPSSPLKGHDRTVQYLQHLGRDHLDLIFEYAEWVLKQHPEDGLKIFTEDLPEVDSLPREQIFKYLEKTAKDLAIPYLEHVILECDDHTPDFHNALAQLLRDKVQALMADYIQSLPEGHLPSKAGQEQGELGEYRRKLIQFLQVSHDYVPERLLTRFPLDSFYEERAILLGRLGRHELALGIYVHILHDTPAAERYCHEYSERNREENKDVYLDLLKMYLQPPSSSSLGISPGQGFTPKPSMEAALRLMKEHAAKIDSTKALEMLPAATNIEEILNYLESVMEHQATERRKNQILKSMFYAENLQVHEQRMFYHKHKVVINDEKMCKVCKKRIGNSAFARYPSGMVVHYFCCKDPKVNPVEK</sequence>
<keyword evidence="7" id="KW-1185">Reference proteome</keyword>
<dbReference type="InterPro" id="IPR032914">
    <property type="entry name" value="Vam6/VPS39/TRAP1"/>
</dbReference>
<proteinExistence type="inferred from homology"/>
<dbReference type="InterPro" id="IPR001180">
    <property type="entry name" value="CNH_dom"/>
</dbReference>
<dbReference type="GO" id="GO:0012505">
    <property type="term" value="C:endomembrane system"/>
    <property type="evidence" value="ECO:0007669"/>
    <property type="project" value="UniProtKB-SubCell"/>
</dbReference>
<evidence type="ECO:0000256" key="1">
    <source>
        <dbReference type="ARBA" id="ARBA00004184"/>
    </source>
</evidence>
<feature type="repeat" description="CHCR" evidence="4">
    <location>
        <begin position="564"/>
        <end position="741"/>
    </location>
</feature>
<dbReference type="InterPro" id="IPR019453">
    <property type="entry name" value="VPS39/TGFA1_Znf"/>
</dbReference>
<name>A0A210QC15_MIZYE</name>
<evidence type="ECO:0000256" key="2">
    <source>
        <dbReference type="ARBA" id="ARBA00023136"/>
    </source>
</evidence>
<comment type="caution">
    <text evidence="6">The sequence shown here is derived from an EMBL/GenBank/DDBJ whole genome shotgun (WGS) entry which is preliminary data.</text>
</comment>
<dbReference type="PANTHER" id="PTHR12894:SF49">
    <property type="entry name" value="VAM6_VPS39-LIKE PROTEIN"/>
    <property type="match status" value="1"/>
</dbReference>
<evidence type="ECO:0000259" key="5">
    <source>
        <dbReference type="PROSITE" id="PS50219"/>
    </source>
</evidence>